<gene>
    <name evidence="1" type="ORF">LOK49_LG03G00987</name>
</gene>
<dbReference type="EMBL" id="CM045763">
    <property type="protein sequence ID" value="KAI8020970.1"/>
    <property type="molecule type" value="Genomic_DNA"/>
</dbReference>
<comment type="caution">
    <text evidence="1">The sequence shown here is derived from an EMBL/GenBank/DDBJ whole genome shotgun (WGS) entry which is preliminary data.</text>
</comment>
<sequence length="124" mass="13420">MDTELVLVLALLSVHVVSSPVGLVHGSTTMSPCSQAPYPELCNSLIGTKPLGTPDETQFDLRKSAIRVTLNQAQQAYNLVSSMGVSSFDKRRSWLGDCLELYDDTVYGLTVPSTPKTKPVLKHG</sequence>
<keyword evidence="2" id="KW-1185">Reference proteome</keyword>
<accession>A0ACC0I812</accession>
<dbReference type="Proteomes" id="UP001060215">
    <property type="component" value="Chromosome 6"/>
</dbReference>
<proteinExistence type="predicted"/>
<reference evidence="1 2" key="1">
    <citation type="journal article" date="2022" name="Plant J.">
        <title>Chromosome-level genome of Camellia lanceoleosa provides a valuable resource for understanding genome evolution and self-incompatibility.</title>
        <authorList>
            <person name="Gong W."/>
            <person name="Xiao S."/>
            <person name="Wang L."/>
            <person name="Liao Z."/>
            <person name="Chang Y."/>
            <person name="Mo W."/>
            <person name="Hu G."/>
            <person name="Li W."/>
            <person name="Zhao G."/>
            <person name="Zhu H."/>
            <person name="Hu X."/>
            <person name="Ji K."/>
            <person name="Xiang X."/>
            <person name="Song Q."/>
            <person name="Yuan D."/>
            <person name="Jin S."/>
            <person name="Zhang L."/>
        </authorList>
    </citation>
    <scope>NUCLEOTIDE SEQUENCE [LARGE SCALE GENOMIC DNA]</scope>
    <source>
        <strain evidence="1">SQ_2022a</strain>
    </source>
</reference>
<evidence type="ECO:0000313" key="2">
    <source>
        <dbReference type="Proteomes" id="UP001060215"/>
    </source>
</evidence>
<organism evidence="1 2">
    <name type="scientific">Camellia lanceoleosa</name>
    <dbReference type="NCBI Taxonomy" id="1840588"/>
    <lineage>
        <taxon>Eukaryota</taxon>
        <taxon>Viridiplantae</taxon>
        <taxon>Streptophyta</taxon>
        <taxon>Embryophyta</taxon>
        <taxon>Tracheophyta</taxon>
        <taxon>Spermatophyta</taxon>
        <taxon>Magnoliopsida</taxon>
        <taxon>eudicotyledons</taxon>
        <taxon>Gunneridae</taxon>
        <taxon>Pentapetalae</taxon>
        <taxon>asterids</taxon>
        <taxon>Ericales</taxon>
        <taxon>Theaceae</taxon>
        <taxon>Camellia</taxon>
    </lineage>
</organism>
<evidence type="ECO:0000313" key="1">
    <source>
        <dbReference type="EMBL" id="KAI8020970.1"/>
    </source>
</evidence>
<name>A0ACC0I812_9ERIC</name>
<protein>
    <submittedName>
        <fullName evidence="1">Pectinesterase/pectinesterase inhibitor 6</fullName>
    </submittedName>
</protein>